<dbReference type="EMBL" id="JACVVK020000185">
    <property type="protein sequence ID" value="KAK7486017.1"/>
    <property type="molecule type" value="Genomic_DNA"/>
</dbReference>
<organism evidence="2 3">
    <name type="scientific">Batillaria attramentaria</name>
    <dbReference type="NCBI Taxonomy" id="370345"/>
    <lineage>
        <taxon>Eukaryota</taxon>
        <taxon>Metazoa</taxon>
        <taxon>Spiralia</taxon>
        <taxon>Lophotrochozoa</taxon>
        <taxon>Mollusca</taxon>
        <taxon>Gastropoda</taxon>
        <taxon>Caenogastropoda</taxon>
        <taxon>Sorbeoconcha</taxon>
        <taxon>Cerithioidea</taxon>
        <taxon>Batillariidae</taxon>
        <taxon>Batillaria</taxon>
    </lineage>
</organism>
<reference evidence="2 3" key="1">
    <citation type="journal article" date="2023" name="Sci. Data">
        <title>Genome assembly of the Korean intertidal mud-creeper Batillaria attramentaria.</title>
        <authorList>
            <person name="Patra A.K."/>
            <person name="Ho P.T."/>
            <person name="Jun S."/>
            <person name="Lee S.J."/>
            <person name="Kim Y."/>
            <person name="Won Y.J."/>
        </authorList>
    </citation>
    <scope>NUCLEOTIDE SEQUENCE [LARGE SCALE GENOMIC DNA]</scope>
    <source>
        <strain evidence="2">Wonlab-2016</strain>
    </source>
</reference>
<evidence type="ECO:0000313" key="2">
    <source>
        <dbReference type="EMBL" id="KAK7486017.1"/>
    </source>
</evidence>
<feature type="non-terminal residue" evidence="2">
    <location>
        <position position="160"/>
    </location>
</feature>
<evidence type="ECO:0000256" key="1">
    <source>
        <dbReference type="SAM" id="MobiDB-lite"/>
    </source>
</evidence>
<keyword evidence="3" id="KW-1185">Reference proteome</keyword>
<proteinExistence type="predicted"/>
<dbReference type="AlphaFoldDB" id="A0ABD0KG31"/>
<name>A0ABD0KG31_9CAEN</name>
<comment type="caution">
    <text evidence="2">The sequence shown here is derived from an EMBL/GenBank/DDBJ whole genome shotgun (WGS) entry which is preliminary data.</text>
</comment>
<dbReference type="Proteomes" id="UP001519460">
    <property type="component" value="Unassembled WGS sequence"/>
</dbReference>
<feature type="compositionally biased region" description="Low complexity" evidence="1">
    <location>
        <begin position="50"/>
        <end position="77"/>
    </location>
</feature>
<evidence type="ECO:0000313" key="3">
    <source>
        <dbReference type="Proteomes" id="UP001519460"/>
    </source>
</evidence>
<protein>
    <recommendedName>
        <fullName evidence="4">Extracellular membrane protein CFEM domain-containing protein</fullName>
    </recommendedName>
</protein>
<gene>
    <name evidence="2" type="ORF">BaRGS_00022769</name>
</gene>
<evidence type="ECO:0008006" key="4">
    <source>
        <dbReference type="Google" id="ProtNLM"/>
    </source>
</evidence>
<sequence>MSLLVGLGITAEEALTAGAVAAGTVAAAGAAKVIHDNGGLSPVVPEFPRTHPGGTSHTGSGSGSGTHTSGTQTQSHPVTTIPGCEEFDATSCAVSFAKAVNTNATDSQAAVCADAKAFNDCVVKHTCSRTLNADAIAALKQLQQHLDILNKACGYANIVR</sequence>
<feature type="region of interest" description="Disordered" evidence="1">
    <location>
        <begin position="41"/>
        <end position="77"/>
    </location>
</feature>
<accession>A0ABD0KG31</accession>